<organism evidence="11 12">
    <name type="scientific">Neptunomonas marina</name>
    <dbReference type="NCBI Taxonomy" id="1815562"/>
    <lineage>
        <taxon>Bacteria</taxon>
        <taxon>Pseudomonadati</taxon>
        <taxon>Pseudomonadota</taxon>
        <taxon>Gammaproteobacteria</taxon>
        <taxon>Oceanospirillales</taxon>
        <taxon>Oceanospirillaceae</taxon>
        <taxon>Neptunomonas</taxon>
    </lineage>
</organism>
<dbReference type="GO" id="GO:0042167">
    <property type="term" value="P:heme catabolic process"/>
    <property type="evidence" value="ECO:0007669"/>
    <property type="project" value="TreeGrafter"/>
</dbReference>
<evidence type="ECO:0000256" key="8">
    <source>
        <dbReference type="ARBA" id="ARBA00023002"/>
    </source>
</evidence>
<dbReference type="InterPro" id="IPR039261">
    <property type="entry name" value="FNR_nucleotide-bd"/>
</dbReference>
<dbReference type="SUPFAM" id="SSF63380">
    <property type="entry name" value="Riboflavin synthase domain-like"/>
    <property type="match status" value="1"/>
</dbReference>
<evidence type="ECO:0000256" key="3">
    <source>
        <dbReference type="ARBA" id="ARBA00013223"/>
    </source>
</evidence>
<dbReference type="InterPro" id="IPR008333">
    <property type="entry name" value="Cbr1-like_FAD-bd_dom"/>
</dbReference>
<evidence type="ECO:0000256" key="6">
    <source>
        <dbReference type="ARBA" id="ARBA00022827"/>
    </source>
</evidence>
<dbReference type="GO" id="GO:0034599">
    <property type="term" value="P:cellular response to oxidative stress"/>
    <property type="evidence" value="ECO:0007669"/>
    <property type="project" value="TreeGrafter"/>
</dbReference>
<comment type="catalytic activity">
    <reaction evidence="9">
        <text>2 reduced [2Fe-2S]-[ferredoxin] + NADP(+) + H(+) = 2 oxidized [2Fe-2S]-[ferredoxin] + NADPH</text>
        <dbReference type="Rhea" id="RHEA:20125"/>
        <dbReference type="Rhea" id="RHEA-COMP:10000"/>
        <dbReference type="Rhea" id="RHEA-COMP:10001"/>
        <dbReference type="ChEBI" id="CHEBI:15378"/>
        <dbReference type="ChEBI" id="CHEBI:33737"/>
        <dbReference type="ChEBI" id="CHEBI:33738"/>
        <dbReference type="ChEBI" id="CHEBI:57783"/>
        <dbReference type="ChEBI" id="CHEBI:58349"/>
        <dbReference type="EC" id="1.18.1.2"/>
    </reaction>
</comment>
<dbReference type="Proteomes" id="UP000282818">
    <property type="component" value="Unassembled WGS sequence"/>
</dbReference>
<keyword evidence="7" id="KW-0521">NADP</keyword>
<evidence type="ECO:0000313" key="12">
    <source>
        <dbReference type="Proteomes" id="UP000282818"/>
    </source>
</evidence>
<comment type="caution">
    <text evidence="11">The sequence shown here is derived from an EMBL/GenBank/DDBJ whole genome shotgun (WGS) entry which is preliminary data.</text>
</comment>
<proteinExistence type="inferred from homology"/>
<dbReference type="InterPro" id="IPR051930">
    <property type="entry name" value="FNR_type-1"/>
</dbReference>
<evidence type="ECO:0000256" key="7">
    <source>
        <dbReference type="ARBA" id="ARBA00022857"/>
    </source>
</evidence>
<dbReference type="InterPro" id="IPR001433">
    <property type="entry name" value="OxRdtase_FAD/NAD-bd"/>
</dbReference>
<keyword evidence="12" id="KW-1185">Reference proteome</keyword>
<keyword evidence="8" id="KW-0560">Oxidoreductase</keyword>
<name>A0A437Q699_9GAMM</name>
<dbReference type="InterPro" id="IPR017938">
    <property type="entry name" value="Riboflavin_synthase-like_b-brl"/>
</dbReference>
<evidence type="ECO:0000256" key="4">
    <source>
        <dbReference type="ARBA" id="ARBA00022630"/>
    </source>
</evidence>
<dbReference type="InterPro" id="IPR033892">
    <property type="entry name" value="FNR_bac"/>
</dbReference>
<reference evidence="11 12" key="1">
    <citation type="submission" date="2019-01" db="EMBL/GenBank/DDBJ databases">
        <authorList>
            <person name="Chen W.-M."/>
        </authorList>
    </citation>
    <scope>NUCLEOTIDE SEQUENCE [LARGE SCALE GENOMIC DNA]</scope>
    <source>
        <strain evidence="11 12">HPM-16</strain>
    </source>
</reference>
<dbReference type="PANTHER" id="PTHR47878">
    <property type="entry name" value="OXIDOREDUCTASE FAD/NAD(P)-BINDING DOMAIN PROTEIN"/>
    <property type="match status" value="1"/>
</dbReference>
<gene>
    <name evidence="11" type="ORF">EOE65_13355</name>
</gene>
<dbReference type="Pfam" id="PF00175">
    <property type="entry name" value="NAD_binding_1"/>
    <property type="match status" value="1"/>
</dbReference>
<evidence type="ECO:0000256" key="5">
    <source>
        <dbReference type="ARBA" id="ARBA00022741"/>
    </source>
</evidence>
<evidence type="ECO:0000256" key="1">
    <source>
        <dbReference type="ARBA" id="ARBA00001974"/>
    </source>
</evidence>
<comment type="cofactor">
    <cofactor evidence="1">
        <name>FAD</name>
        <dbReference type="ChEBI" id="CHEBI:57692"/>
    </cofactor>
</comment>
<protein>
    <recommendedName>
        <fullName evidence="3">ferredoxin--NADP(+) reductase</fullName>
        <ecNumber evidence="3">1.18.1.2</ecNumber>
    </recommendedName>
</protein>
<evidence type="ECO:0000256" key="9">
    <source>
        <dbReference type="ARBA" id="ARBA00047776"/>
    </source>
</evidence>
<dbReference type="Gene3D" id="3.40.50.80">
    <property type="entry name" value="Nucleotide-binding domain of ferredoxin-NADP reductase (FNR) module"/>
    <property type="match status" value="1"/>
</dbReference>
<sequence length="257" mass="29009">MRVIKKEAVISVHHWNDSLFSIRTTRNPSFRFENGQFTLVGIERDGRKVMRAYSMVSANYEDHLEFFSIKVPDGPLTSQLATIQPGDALWVSQKTTGTLVNGHLLPGKRLYMFATGTGLAPFLSLIKDPSIYDAYESVILAHCVRKVSDLAYQREISHVLTSNPYFGESVKEKLIYFPTVTREPFRNQGRLTDLLKTDQLTNTLGLPPLAPTADRVMLCGNPEMIKEMSEQLSERGFAEAKSGHLGHYVIERAFVER</sequence>
<comment type="similarity">
    <text evidence="2">Belongs to the ferredoxin--NADP reductase type 1 family.</text>
</comment>
<dbReference type="Gene3D" id="2.40.30.10">
    <property type="entry name" value="Translation factors"/>
    <property type="match status" value="1"/>
</dbReference>
<keyword evidence="6" id="KW-0274">FAD</keyword>
<dbReference type="GO" id="GO:0004324">
    <property type="term" value="F:ferredoxin-NADP+ reductase activity"/>
    <property type="evidence" value="ECO:0007669"/>
    <property type="project" value="UniProtKB-EC"/>
</dbReference>
<dbReference type="InterPro" id="IPR017927">
    <property type="entry name" value="FAD-bd_FR_type"/>
</dbReference>
<keyword evidence="5" id="KW-0547">Nucleotide-binding</keyword>
<evidence type="ECO:0000256" key="2">
    <source>
        <dbReference type="ARBA" id="ARBA00008312"/>
    </source>
</evidence>
<dbReference type="SUPFAM" id="SSF52343">
    <property type="entry name" value="Ferredoxin reductase-like, C-terminal NADP-linked domain"/>
    <property type="match status" value="1"/>
</dbReference>
<dbReference type="Pfam" id="PF00970">
    <property type="entry name" value="FAD_binding_6"/>
    <property type="match status" value="1"/>
</dbReference>
<dbReference type="GO" id="GO:0000166">
    <property type="term" value="F:nucleotide binding"/>
    <property type="evidence" value="ECO:0007669"/>
    <property type="project" value="UniProtKB-KW"/>
</dbReference>
<dbReference type="CDD" id="cd06195">
    <property type="entry name" value="FNR1"/>
    <property type="match status" value="1"/>
</dbReference>
<dbReference type="PANTHER" id="PTHR47878:SF1">
    <property type="entry name" value="FLAVODOXIN_FERREDOXIN--NADP REDUCTASE"/>
    <property type="match status" value="1"/>
</dbReference>
<accession>A0A437Q699</accession>
<keyword evidence="4" id="KW-0285">Flavoprotein</keyword>
<evidence type="ECO:0000259" key="10">
    <source>
        <dbReference type="PROSITE" id="PS51384"/>
    </source>
</evidence>
<dbReference type="EC" id="1.18.1.2" evidence="3"/>
<dbReference type="EMBL" id="SACQ01000006">
    <property type="protein sequence ID" value="RVU30040.1"/>
    <property type="molecule type" value="Genomic_DNA"/>
</dbReference>
<evidence type="ECO:0000313" key="11">
    <source>
        <dbReference type="EMBL" id="RVU30040.1"/>
    </source>
</evidence>
<dbReference type="RefSeq" id="WP_127694825.1">
    <property type="nucleotide sequence ID" value="NZ_SACQ01000006.1"/>
</dbReference>
<dbReference type="AlphaFoldDB" id="A0A437Q699"/>
<dbReference type="PROSITE" id="PS51384">
    <property type="entry name" value="FAD_FR"/>
    <property type="match status" value="1"/>
</dbReference>
<feature type="domain" description="FAD-binding FR-type" evidence="10">
    <location>
        <begin position="1"/>
        <end position="105"/>
    </location>
</feature>